<sequence length="449" mass="49027">MREQQRGDERRHGPPRQGAARAGVPPRAEQDAATGGLLRLQGLAGNSAVSRLVAEQGVVPSTAGRGLTPVGRPAAASGGTAAVQRTEYDELHRHPAGPSLRVRGPRPSRKQDRTRNELREDEWQQLPAQVRGASHKQRLTVDQDPQTLQEADPALHYSLGSVRRLAPDIPDTAGRNAVLEGMGRADGATRGYWSGQDARDRRLGRDARAARHSYTETPEERRQRHDTVDSALRSPESSDAMDDLRSLLARFEGVAIGGGHSGSQTWQFLHAHMAELRAAGVQTLYLESVRDDSYQADVDSYLAGQEMSPGLLAFVTRYDSSMGLGTTGLRAVLEAARTHGVRVRGLDGRPARRPPMPANDLFARVAGMNTYAAQVVSHDRRRSSAVAEERYLMELGSRHTGMYTDQPKDASLHGTPFEDGAGFPGVDDLLRIPAVSYEDDRFRRLAHPS</sequence>
<keyword evidence="3" id="KW-1185">Reference proteome</keyword>
<dbReference type="SUPFAM" id="SSF159501">
    <property type="entry name" value="EreA/ChaN-like"/>
    <property type="match status" value="1"/>
</dbReference>
<evidence type="ECO:0000313" key="3">
    <source>
        <dbReference type="Proteomes" id="UP000578686"/>
    </source>
</evidence>
<gene>
    <name evidence="2" type="ORF">HCN56_05840</name>
</gene>
<dbReference type="EMBL" id="JAAVJD010000025">
    <property type="protein sequence ID" value="NJQ05112.1"/>
    <property type="molecule type" value="Genomic_DNA"/>
</dbReference>
<feature type="region of interest" description="Disordered" evidence="1">
    <location>
        <begin position="1"/>
        <end position="36"/>
    </location>
</feature>
<feature type="compositionally biased region" description="Basic and acidic residues" evidence="1">
    <location>
        <begin position="197"/>
        <end position="209"/>
    </location>
</feature>
<dbReference type="Gene3D" id="3.40.50.11550">
    <property type="match status" value="1"/>
</dbReference>
<protein>
    <submittedName>
        <fullName evidence="2">Uncharacterized protein</fullName>
    </submittedName>
</protein>
<feature type="compositionally biased region" description="Basic and acidic residues" evidence="1">
    <location>
        <begin position="109"/>
        <end position="121"/>
    </location>
</feature>
<feature type="region of interest" description="Disordered" evidence="1">
    <location>
        <begin position="186"/>
        <end position="239"/>
    </location>
</feature>
<feature type="compositionally biased region" description="Basic and acidic residues" evidence="1">
    <location>
        <begin position="1"/>
        <end position="12"/>
    </location>
</feature>
<dbReference type="AlphaFoldDB" id="A0A7X6CYX5"/>
<proteinExistence type="predicted"/>
<comment type="caution">
    <text evidence="2">The sequence shown here is derived from an EMBL/GenBank/DDBJ whole genome shotgun (WGS) entry which is preliminary data.</text>
</comment>
<organism evidence="2 3">
    <name type="scientific">Streptomyces lonarensis</name>
    <dbReference type="NCBI Taxonomy" id="700599"/>
    <lineage>
        <taxon>Bacteria</taxon>
        <taxon>Bacillati</taxon>
        <taxon>Actinomycetota</taxon>
        <taxon>Actinomycetes</taxon>
        <taxon>Kitasatosporales</taxon>
        <taxon>Streptomycetaceae</taxon>
        <taxon>Streptomyces</taxon>
    </lineage>
</organism>
<feature type="region of interest" description="Disordered" evidence="1">
    <location>
        <begin position="58"/>
        <end position="121"/>
    </location>
</feature>
<accession>A0A7X6CYX5</accession>
<feature type="region of interest" description="Disordered" evidence="1">
    <location>
        <begin position="129"/>
        <end position="148"/>
    </location>
</feature>
<reference evidence="2 3" key="1">
    <citation type="submission" date="2020-03" db="EMBL/GenBank/DDBJ databases">
        <title>Draft genome of Streptomyces sp. ventii, isolated from the Axial Seamount in the Pacific Ocean, and resequencing of the two type strains Streptomyces lonarensis strain NCL 716 and Streptomyces bohaiensis strain 11A07.</title>
        <authorList>
            <person name="Loughran R.M."/>
            <person name="Pfannmuller K.M."/>
            <person name="Wasson B.J."/>
            <person name="Deadmond M.C."/>
            <person name="Paddock B.E."/>
            <person name="Koyack M.J."/>
            <person name="Gallegos D.A."/>
            <person name="Mitchell E.A."/>
            <person name="Ushijima B."/>
            <person name="Saw J.H."/>
            <person name="Mcphail K.L."/>
            <person name="Videau P."/>
        </authorList>
    </citation>
    <scope>NUCLEOTIDE SEQUENCE [LARGE SCALE GENOMIC DNA]</scope>
    <source>
        <strain evidence="2 3">NCL716</strain>
    </source>
</reference>
<name>A0A7X6CYX5_9ACTN</name>
<evidence type="ECO:0000313" key="2">
    <source>
        <dbReference type="EMBL" id="NJQ05112.1"/>
    </source>
</evidence>
<evidence type="ECO:0000256" key="1">
    <source>
        <dbReference type="SAM" id="MobiDB-lite"/>
    </source>
</evidence>
<feature type="compositionally biased region" description="Basic and acidic residues" evidence="1">
    <location>
        <begin position="218"/>
        <end position="228"/>
    </location>
</feature>
<dbReference type="Proteomes" id="UP000578686">
    <property type="component" value="Unassembled WGS sequence"/>
</dbReference>
<dbReference type="RefSeq" id="WP_167968400.1">
    <property type="nucleotide sequence ID" value="NZ_BHZG01000255.1"/>
</dbReference>